<dbReference type="Pfam" id="PF17745">
    <property type="entry name" value="Ydr279_N"/>
    <property type="match status" value="1"/>
</dbReference>
<dbReference type="GO" id="GO:0006401">
    <property type="term" value="P:RNA catabolic process"/>
    <property type="evidence" value="ECO:0007669"/>
    <property type="project" value="TreeGrafter"/>
</dbReference>
<dbReference type="GO" id="GO:0032299">
    <property type="term" value="C:ribonuclease H2 complex"/>
    <property type="evidence" value="ECO:0007669"/>
    <property type="project" value="InterPro"/>
</dbReference>
<dbReference type="InterPro" id="IPR040456">
    <property type="entry name" value="RNase_H2_suB"/>
</dbReference>
<dbReference type="PANTHER" id="PTHR13383:SF11">
    <property type="entry name" value="RIBONUCLEASE H2 SUBUNIT B"/>
    <property type="match status" value="1"/>
</dbReference>
<dbReference type="PANTHER" id="PTHR13383">
    <property type="entry name" value="RIBONUCLEASE H2 SUBUNIT B"/>
    <property type="match status" value="1"/>
</dbReference>
<sequence length="301" mass="33528">MSVARRVVIAPKQCSSEKLQHLRLPHPRAKSASSYYADVQNQILLEATKVDMKGKRSWLGDNWVQGDGSLSILTPTDPLFIYLKLITEESRMKDGSYKFIDIDSLKLESHGTKDAVSLSVLFSMKDVKRRAMETLCEVQEINEETVMVKVSEDKVVRWLKKKCNLAMFPRALERTVVAVAGNCGEQVREEAMLREMVYLVAEYLEEEWVGKLVEAFGGFKLIEEHDKQVAGARKSAVSYDGPESYTPGMMAAPAIKAAKSKAAKSKAAPSRPKTRTSTQTGSSAKKTKTLDGFFPLKADKK</sequence>
<dbReference type="AlphaFoldDB" id="A0A1Y1W7W8"/>
<proteinExistence type="predicted"/>
<dbReference type="GeneID" id="63804318"/>
<keyword evidence="4" id="KW-1185">Reference proteome</keyword>
<protein>
    <recommendedName>
        <fullName evidence="2">Rnh202 triple barrel domain-containing protein</fullName>
    </recommendedName>
</protein>
<comment type="caution">
    <text evidence="3">The sequence shown here is derived from an EMBL/GenBank/DDBJ whole genome shotgun (WGS) entry which is preliminary data.</text>
</comment>
<dbReference type="OrthoDB" id="29098at2759"/>
<gene>
    <name evidence="3" type="ORF">DL89DRAFT_267796</name>
</gene>
<organism evidence="3 4">
    <name type="scientific">Linderina pennispora</name>
    <dbReference type="NCBI Taxonomy" id="61395"/>
    <lineage>
        <taxon>Eukaryota</taxon>
        <taxon>Fungi</taxon>
        <taxon>Fungi incertae sedis</taxon>
        <taxon>Zoopagomycota</taxon>
        <taxon>Kickxellomycotina</taxon>
        <taxon>Kickxellomycetes</taxon>
        <taxon>Kickxellales</taxon>
        <taxon>Kickxellaceae</taxon>
        <taxon>Linderina</taxon>
    </lineage>
</organism>
<dbReference type="GO" id="GO:0005654">
    <property type="term" value="C:nucleoplasm"/>
    <property type="evidence" value="ECO:0007669"/>
    <property type="project" value="TreeGrafter"/>
</dbReference>
<dbReference type="EMBL" id="MCFD01000007">
    <property type="protein sequence ID" value="ORX69617.1"/>
    <property type="molecule type" value="Genomic_DNA"/>
</dbReference>
<evidence type="ECO:0000259" key="2">
    <source>
        <dbReference type="Pfam" id="PF17745"/>
    </source>
</evidence>
<dbReference type="InterPro" id="IPR041195">
    <property type="entry name" value="Rnh202_N"/>
</dbReference>
<dbReference type="Gene3D" id="2.20.25.530">
    <property type="match status" value="1"/>
</dbReference>
<name>A0A1Y1W7W8_9FUNG</name>
<reference evidence="3 4" key="1">
    <citation type="submission" date="2016-07" db="EMBL/GenBank/DDBJ databases">
        <title>Pervasive Adenine N6-methylation of Active Genes in Fungi.</title>
        <authorList>
            <consortium name="DOE Joint Genome Institute"/>
            <person name="Mondo S.J."/>
            <person name="Dannebaum R.O."/>
            <person name="Kuo R.C."/>
            <person name="Labutti K."/>
            <person name="Haridas S."/>
            <person name="Kuo A."/>
            <person name="Salamov A."/>
            <person name="Ahrendt S.R."/>
            <person name="Lipzen A."/>
            <person name="Sullivan W."/>
            <person name="Andreopoulos W.B."/>
            <person name="Clum A."/>
            <person name="Lindquist E."/>
            <person name="Daum C."/>
            <person name="Ramamoorthy G.K."/>
            <person name="Gryganskyi A."/>
            <person name="Culley D."/>
            <person name="Magnuson J.K."/>
            <person name="James T.Y."/>
            <person name="O'Malley M.A."/>
            <person name="Stajich J.E."/>
            <person name="Spatafora J.W."/>
            <person name="Visel A."/>
            <person name="Grigoriev I.V."/>
        </authorList>
    </citation>
    <scope>NUCLEOTIDE SEQUENCE [LARGE SCALE GENOMIC DNA]</scope>
    <source>
        <strain evidence="3 4">ATCC 12442</strain>
    </source>
</reference>
<feature type="compositionally biased region" description="Polar residues" evidence="1">
    <location>
        <begin position="275"/>
        <end position="284"/>
    </location>
</feature>
<accession>A0A1Y1W7W8</accession>
<dbReference type="RefSeq" id="XP_040743305.1">
    <property type="nucleotide sequence ID" value="XM_040887670.1"/>
</dbReference>
<dbReference type="Gene3D" id="1.10.20.120">
    <property type="match status" value="1"/>
</dbReference>
<evidence type="ECO:0000313" key="3">
    <source>
        <dbReference type="EMBL" id="ORX69617.1"/>
    </source>
</evidence>
<feature type="region of interest" description="Disordered" evidence="1">
    <location>
        <begin position="256"/>
        <end position="301"/>
    </location>
</feature>
<feature type="domain" description="Rnh202 triple barrel" evidence="2">
    <location>
        <begin position="9"/>
        <end position="77"/>
    </location>
</feature>
<evidence type="ECO:0000313" key="4">
    <source>
        <dbReference type="Proteomes" id="UP000193922"/>
    </source>
</evidence>
<dbReference type="Proteomes" id="UP000193922">
    <property type="component" value="Unassembled WGS sequence"/>
</dbReference>
<evidence type="ECO:0000256" key="1">
    <source>
        <dbReference type="SAM" id="MobiDB-lite"/>
    </source>
</evidence>
<dbReference type="STRING" id="61395.A0A1Y1W7W8"/>